<evidence type="ECO:0000313" key="5">
    <source>
        <dbReference type="EnsemblMetazoa" id="XP_008185244.1"/>
    </source>
</evidence>
<dbReference type="Proteomes" id="UP000007819">
    <property type="component" value="Chromosome A1"/>
</dbReference>
<comment type="similarity">
    <text evidence="2">Belongs to the major royal jelly protein family.</text>
</comment>
<name>A0A8R2B7P3_ACYPI</name>
<dbReference type="InterPro" id="IPR017996">
    <property type="entry name" value="MRJP/yellow-related"/>
</dbReference>
<dbReference type="EnsemblMetazoa" id="XM_008187022.3">
    <property type="protein sequence ID" value="XP_008185244.1"/>
    <property type="gene ID" value="LOC103310026"/>
</dbReference>
<dbReference type="OrthoDB" id="9977471at2759"/>
<comment type="subcellular location">
    <subcellularLocation>
        <location evidence="1">Secreted</location>
    </subcellularLocation>
</comment>
<evidence type="ECO:0000256" key="1">
    <source>
        <dbReference type="ARBA" id="ARBA00004613"/>
    </source>
</evidence>
<dbReference type="KEGG" id="api:103310026"/>
<reference evidence="6" key="1">
    <citation type="submission" date="2010-06" db="EMBL/GenBank/DDBJ databases">
        <authorList>
            <person name="Jiang H."/>
            <person name="Abraham K."/>
            <person name="Ali S."/>
            <person name="Alsbrooks S.L."/>
            <person name="Anim B.N."/>
            <person name="Anosike U.S."/>
            <person name="Attaway T."/>
            <person name="Bandaranaike D.P."/>
            <person name="Battles P.K."/>
            <person name="Bell S.N."/>
            <person name="Bell A.V."/>
            <person name="Beltran B."/>
            <person name="Bickham C."/>
            <person name="Bustamante Y."/>
            <person name="Caleb T."/>
            <person name="Canada A."/>
            <person name="Cardenas V."/>
            <person name="Carter K."/>
            <person name="Chacko J."/>
            <person name="Chandrabose M.N."/>
            <person name="Chavez D."/>
            <person name="Chavez A."/>
            <person name="Chen L."/>
            <person name="Chu H.-S."/>
            <person name="Claassen K.J."/>
            <person name="Cockrell R."/>
            <person name="Collins M."/>
            <person name="Cooper J.A."/>
            <person name="Cree A."/>
            <person name="Curry S.M."/>
            <person name="Da Y."/>
            <person name="Dao M.D."/>
            <person name="Das B."/>
            <person name="Davila M.-L."/>
            <person name="Davy-Carroll L."/>
            <person name="Denson S."/>
            <person name="Dinh H."/>
            <person name="Ebong V.E."/>
            <person name="Edwards J.R."/>
            <person name="Egan A."/>
            <person name="El-Daye J."/>
            <person name="Escobedo L."/>
            <person name="Fernandez S."/>
            <person name="Fernando P.R."/>
            <person name="Flagg N."/>
            <person name="Forbes L.D."/>
            <person name="Fowler R.G."/>
            <person name="Fu Q."/>
            <person name="Gabisi R.A."/>
            <person name="Ganer J."/>
            <person name="Garbino Pronczuk A."/>
            <person name="Garcia R.M."/>
            <person name="Garner T."/>
            <person name="Garrett T.E."/>
            <person name="Gonzalez D.A."/>
            <person name="Hamid H."/>
            <person name="Hawkins E.S."/>
            <person name="Hirani K."/>
            <person name="Hogues M.E."/>
            <person name="Hollins B."/>
            <person name="Hsiao C.-H."/>
            <person name="Jabil R."/>
            <person name="James M.L."/>
            <person name="Jhangiani S.N."/>
            <person name="Johnson B."/>
            <person name="Johnson Q."/>
            <person name="Joshi V."/>
            <person name="Kalu J.B."/>
            <person name="Kam C."/>
            <person name="Kashfia A."/>
            <person name="Keebler J."/>
            <person name="Kisamo H."/>
            <person name="Kovar C.L."/>
            <person name="Lago L.A."/>
            <person name="Lai C.-Y."/>
            <person name="Laidlaw J."/>
            <person name="Lara F."/>
            <person name="Le T.-K."/>
            <person name="Lee S.L."/>
            <person name="Legall F.H."/>
            <person name="Lemon S.J."/>
            <person name="Lewis L.R."/>
            <person name="Li B."/>
            <person name="Liu Y."/>
            <person name="Liu Y.-S."/>
            <person name="Lopez J."/>
            <person name="Lozado R.J."/>
            <person name="Lu J."/>
            <person name="Madu R.C."/>
            <person name="Maheshwari M."/>
            <person name="Maheshwari R."/>
            <person name="Malloy K."/>
            <person name="Martinez E."/>
            <person name="Mathew T."/>
            <person name="Mercado I.C."/>
            <person name="Mercado C."/>
            <person name="Meyer B."/>
            <person name="Montgomery K."/>
            <person name="Morgan M.B."/>
            <person name="Munidasa M."/>
            <person name="Nazareth L.V."/>
            <person name="Nelson J."/>
            <person name="Ng B.M."/>
            <person name="Nguyen N.B."/>
            <person name="Nguyen P.Q."/>
            <person name="Nguyen T."/>
            <person name="Obregon M."/>
            <person name="Okwuonu G.O."/>
            <person name="Onwere C.G."/>
            <person name="Orozco G."/>
            <person name="Parra A."/>
            <person name="Patel S."/>
            <person name="Patil S."/>
            <person name="Perez A."/>
            <person name="Perez Y."/>
            <person name="Pham C."/>
            <person name="Primus E.L."/>
            <person name="Pu L.-L."/>
            <person name="Puazo M."/>
            <person name="Qin X."/>
            <person name="Quiroz J.B."/>
            <person name="Reese J."/>
            <person name="Richards S."/>
            <person name="Rives C.M."/>
            <person name="Robberts R."/>
            <person name="Ruiz S.J."/>
            <person name="Ruiz M.J."/>
            <person name="Santibanez J."/>
            <person name="Schneider B.W."/>
            <person name="Sisson I."/>
            <person name="Smith M."/>
            <person name="Sodergren E."/>
            <person name="Song X.-Z."/>
            <person name="Song B.B."/>
            <person name="Summersgill H."/>
            <person name="Thelus R."/>
            <person name="Thornton R.D."/>
            <person name="Trejos Z.Y."/>
            <person name="Usmani K."/>
            <person name="Vattathil S."/>
            <person name="Villasana D."/>
            <person name="Walker D.L."/>
            <person name="Wang S."/>
            <person name="Wang K."/>
            <person name="White C.S."/>
            <person name="Williams A.C."/>
            <person name="Williamson J."/>
            <person name="Wilson K."/>
            <person name="Woghiren I.O."/>
            <person name="Woodworth J.R."/>
            <person name="Worley K.C."/>
            <person name="Wright R.A."/>
            <person name="Wu W."/>
            <person name="Young L."/>
            <person name="Zhang L."/>
            <person name="Zhang J."/>
            <person name="Zhu Y."/>
            <person name="Muzny D.M."/>
            <person name="Weinstock G."/>
            <person name="Gibbs R.A."/>
        </authorList>
    </citation>
    <scope>NUCLEOTIDE SEQUENCE [LARGE SCALE GENOMIC DNA]</scope>
    <source>
        <strain evidence="6">LSR1</strain>
    </source>
</reference>
<feature type="chain" id="PRO_5035768365" description="Bee-milk protein" evidence="4">
    <location>
        <begin position="17"/>
        <end position="392"/>
    </location>
</feature>
<feature type="signal peptide" evidence="4">
    <location>
        <begin position="1"/>
        <end position="16"/>
    </location>
</feature>
<organism evidence="5 6">
    <name type="scientific">Acyrthosiphon pisum</name>
    <name type="common">Pea aphid</name>
    <dbReference type="NCBI Taxonomy" id="7029"/>
    <lineage>
        <taxon>Eukaryota</taxon>
        <taxon>Metazoa</taxon>
        <taxon>Ecdysozoa</taxon>
        <taxon>Arthropoda</taxon>
        <taxon>Hexapoda</taxon>
        <taxon>Insecta</taxon>
        <taxon>Pterygota</taxon>
        <taxon>Neoptera</taxon>
        <taxon>Paraneoptera</taxon>
        <taxon>Hemiptera</taxon>
        <taxon>Sternorrhyncha</taxon>
        <taxon>Aphidomorpha</taxon>
        <taxon>Aphidoidea</taxon>
        <taxon>Aphididae</taxon>
        <taxon>Macrosiphini</taxon>
        <taxon>Acyrthosiphon</taxon>
    </lineage>
</organism>
<proteinExistence type="inferred from homology"/>
<accession>A0A8R2B7P3</accession>
<dbReference type="Pfam" id="PF03022">
    <property type="entry name" value="MRJP"/>
    <property type="match status" value="1"/>
</dbReference>
<dbReference type="PANTHER" id="PTHR10009:SF18">
    <property type="entry name" value="PROTEIN YELLOW-LIKE PROTEIN"/>
    <property type="match status" value="1"/>
</dbReference>
<evidence type="ECO:0000256" key="3">
    <source>
        <dbReference type="ARBA" id="ARBA00022525"/>
    </source>
</evidence>
<evidence type="ECO:0000256" key="2">
    <source>
        <dbReference type="ARBA" id="ARBA00009127"/>
    </source>
</evidence>
<keyword evidence="4" id="KW-0732">Signal</keyword>
<keyword evidence="3" id="KW-0964">Secreted</keyword>
<dbReference type="PANTHER" id="PTHR10009">
    <property type="entry name" value="PROTEIN YELLOW-RELATED"/>
    <property type="match status" value="1"/>
</dbReference>
<dbReference type="RefSeq" id="XP_008185244.1">
    <property type="nucleotide sequence ID" value="XM_008187022.2"/>
</dbReference>
<evidence type="ECO:0000256" key="4">
    <source>
        <dbReference type="SAM" id="SignalP"/>
    </source>
</evidence>
<evidence type="ECO:0000313" key="6">
    <source>
        <dbReference type="Proteomes" id="UP000007819"/>
    </source>
</evidence>
<dbReference type="GeneID" id="103310026"/>
<evidence type="ECO:0008006" key="7">
    <source>
        <dbReference type="Google" id="ProtNLM"/>
    </source>
</evidence>
<reference evidence="5" key="2">
    <citation type="submission" date="2022-06" db="UniProtKB">
        <authorList>
            <consortium name="EnsemblMetazoa"/>
        </authorList>
    </citation>
    <scope>IDENTIFICATION</scope>
</reference>
<dbReference type="InterPro" id="IPR011042">
    <property type="entry name" value="6-blade_b-propeller_TolB-like"/>
</dbReference>
<keyword evidence="6" id="KW-1185">Reference proteome</keyword>
<sequence>MITYLVINIYLSVCLCELNVVYQWDKIDLSNHENRQDTEHSYIPENNLVHRMKIWNNTLYMAIPRFKPGVPATLCKSYRGTIQPFPTINIQIVGNCIGMQNVKDIEIDHLGQLWVLDVGMVYDLEKPNYTCDPKLLILDIGTGRIIRSAVIPSGMYTIQSILSGISIDLKSLTAVIADIGPNSGFIVYNYDLGYFQKFHCKILSSVKDYNEAILTISPIDNMLYFTTIEMDSLFTIPLSVFDAPFVNDISHYVNNHGLKTDVSTAMIMDTTGNLYLGMTRKVIAWNTLKNNFDVKDLYIQEVRLDWISSFAFDSNGYLWIISSAFSDFLDGSSSKRMNIRIFKRFCGTTAFALQNVQMSVNDTLPINHNSVDIKTASSICILTLIILLQILL</sequence>
<dbReference type="Gene3D" id="2.120.10.30">
    <property type="entry name" value="TolB, C-terminal domain"/>
    <property type="match status" value="1"/>
</dbReference>
<protein>
    <recommendedName>
        <fullName evidence="7">Bee-milk protein</fullName>
    </recommendedName>
</protein>
<dbReference type="AlphaFoldDB" id="A0A8R2B7P3"/>
<dbReference type="SUPFAM" id="SSF63829">
    <property type="entry name" value="Calcium-dependent phosphotriesterase"/>
    <property type="match status" value="1"/>
</dbReference>
<dbReference type="GO" id="GO:0005576">
    <property type="term" value="C:extracellular region"/>
    <property type="evidence" value="ECO:0007669"/>
    <property type="project" value="UniProtKB-SubCell"/>
</dbReference>